<comment type="caution">
    <text evidence="1">The sequence shown here is derived from an EMBL/GenBank/DDBJ whole genome shotgun (WGS) entry which is preliminary data.</text>
</comment>
<sequence length="90" mass="9914">MPTWPWTCSSTAPPPTCPIAWEHGGTTTEANLAPLCKGNHTVKHHGNWTVRQQPGGILEWTSPTGRIYTVHPERRTPTFTPVTNGTDPPF</sequence>
<organism evidence="1 2">
    <name type="scientific">Microbacterium awajiense</name>
    <dbReference type="NCBI Taxonomy" id="415214"/>
    <lineage>
        <taxon>Bacteria</taxon>
        <taxon>Bacillati</taxon>
        <taxon>Actinomycetota</taxon>
        <taxon>Actinomycetes</taxon>
        <taxon>Micrococcales</taxon>
        <taxon>Microbacteriaceae</taxon>
        <taxon>Microbacterium</taxon>
    </lineage>
</organism>
<evidence type="ECO:0000313" key="2">
    <source>
        <dbReference type="Proteomes" id="UP001501697"/>
    </source>
</evidence>
<evidence type="ECO:0008006" key="3">
    <source>
        <dbReference type="Google" id="ProtNLM"/>
    </source>
</evidence>
<dbReference type="Proteomes" id="UP001501697">
    <property type="component" value="Unassembled WGS sequence"/>
</dbReference>
<evidence type="ECO:0000313" key="1">
    <source>
        <dbReference type="EMBL" id="GAA3629615.1"/>
    </source>
</evidence>
<accession>A0ABP7AD26</accession>
<keyword evidence="2" id="KW-1185">Reference proteome</keyword>
<gene>
    <name evidence="1" type="ORF">GCM10022200_10390</name>
</gene>
<dbReference type="EMBL" id="BAAAYU010000001">
    <property type="protein sequence ID" value="GAA3629615.1"/>
    <property type="molecule type" value="Genomic_DNA"/>
</dbReference>
<protein>
    <recommendedName>
        <fullName evidence="3">HNH endonuclease</fullName>
    </recommendedName>
</protein>
<reference evidence="2" key="1">
    <citation type="journal article" date="2019" name="Int. J. Syst. Evol. Microbiol.">
        <title>The Global Catalogue of Microorganisms (GCM) 10K type strain sequencing project: providing services to taxonomists for standard genome sequencing and annotation.</title>
        <authorList>
            <consortium name="The Broad Institute Genomics Platform"/>
            <consortium name="The Broad Institute Genome Sequencing Center for Infectious Disease"/>
            <person name="Wu L."/>
            <person name="Ma J."/>
        </authorList>
    </citation>
    <scope>NUCLEOTIDE SEQUENCE [LARGE SCALE GENOMIC DNA]</scope>
    <source>
        <strain evidence="2">JCM 16544</strain>
    </source>
</reference>
<name>A0ABP7AD26_9MICO</name>
<proteinExistence type="predicted"/>